<dbReference type="eggNOG" id="ENOG502N63J">
    <property type="taxonomic scope" value="Archaea"/>
</dbReference>
<dbReference type="EMBL" id="AOIB01000040">
    <property type="protein sequence ID" value="ELY53795.1"/>
    <property type="molecule type" value="Genomic_DNA"/>
</dbReference>
<keyword evidence="1" id="KW-1133">Transmembrane helix</keyword>
<dbReference type="AlphaFoldDB" id="L9WWF3"/>
<keyword evidence="3" id="KW-1185">Reference proteome</keyword>
<feature type="transmembrane region" description="Helical" evidence="1">
    <location>
        <begin position="93"/>
        <end position="115"/>
    </location>
</feature>
<feature type="transmembrane region" description="Helical" evidence="1">
    <location>
        <begin position="56"/>
        <end position="81"/>
    </location>
</feature>
<protein>
    <submittedName>
        <fullName evidence="2">Uncharacterized protein</fullName>
    </submittedName>
</protein>
<evidence type="ECO:0000313" key="2">
    <source>
        <dbReference type="EMBL" id="ELY53795.1"/>
    </source>
</evidence>
<evidence type="ECO:0000256" key="1">
    <source>
        <dbReference type="SAM" id="Phobius"/>
    </source>
</evidence>
<reference evidence="2 3" key="1">
    <citation type="journal article" date="2014" name="PLoS Genet.">
        <title>Phylogenetically driven sequencing of extremely halophilic archaea reveals strategies for static and dynamic osmo-response.</title>
        <authorList>
            <person name="Becker E.A."/>
            <person name="Seitzer P.M."/>
            <person name="Tritt A."/>
            <person name="Larsen D."/>
            <person name="Krusor M."/>
            <person name="Yao A.I."/>
            <person name="Wu D."/>
            <person name="Madern D."/>
            <person name="Eisen J.A."/>
            <person name="Darling A.E."/>
            <person name="Facciotti M.T."/>
        </authorList>
    </citation>
    <scope>NUCLEOTIDE SEQUENCE [LARGE SCALE GENOMIC DNA]</scope>
    <source>
        <strain evidence="2 3">DSM 10524</strain>
    </source>
</reference>
<gene>
    <name evidence="2" type="ORF">C491_20841</name>
</gene>
<organism evidence="2 3">
    <name type="scientific">Natronococcus amylolyticus DSM 10524</name>
    <dbReference type="NCBI Taxonomy" id="1227497"/>
    <lineage>
        <taxon>Archaea</taxon>
        <taxon>Methanobacteriati</taxon>
        <taxon>Methanobacteriota</taxon>
        <taxon>Stenosarchaea group</taxon>
        <taxon>Halobacteria</taxon>
        <taxon>Halobacteriales</taxon>
        <taxon>Natrialbaceae</taxon>
        <taxon>Natronococcus</taxon>
    </lineage>
</organism>
<dbReference type="RefSeq" id="WP_005559762.1">
    <property type="nucleotide sequence ID" value="NZ_AOIB01000040.1"/>
</dbReference>
<comment type="caution">
    <text evidence="2">The sequence shown here is derived from an EMBL/GenBank/DDBJ whole genome shotgun (WGS) entry which is preliminary data.</text>
</comment>
<feature type="transmembrane region" description="Helical" evidence="1">
    <location>
        <begin position="121"/>
        <end position="144"/>
    </location>
</feature>
<name>L9WWF3_9EURY</name>
<keyword evidence="1" id="KW-0472">Membrane</keyword>
<keyword evidence="1" id="KW-0812">Transmembrane</keyword>
<feature type="transmembrane region" description="Helical" evidence="1">
    <location>
        <begin position="12"/>
        <end position="36"/>
    </location>
</feature>
<dbReference type="Proteomes" id="UP000011688">
    <property type="component" value="Unassembled WGS sequence"/>
</dbReference>
<dbReference type="OrthoDB" id="374202at2157"/>
<sequence length="157" mass="15923">MSTKRRSLMIPSLVYLGAAVLVGIPAMAASMTVLSFVVGRVLELAGIHQLPPVGGLLLVVASIAIGLQIAVEIAAVQLGGLEALERGSPRVALVRYALFTAFAFAALAAATWAGLSAALGGFGWGVVALGLLVGGAGVVVLYRGSRVLVAGFRRSRA</sequence>
<evidence type="ECO:0000313" key="3">
    <source>
        <dbReference type="Proteomes" id="UP000011688"/>
    </source>
</evidence>
<proteinExistence type="predicted"/>
<dbReference type="STRING" id="1227497.C491_20841"/>
<accession>L9WWF3</accession>